<protein>
    <submittedName>
        <fullName evidence="1">Vp91</fullName>
    </submittedName>
</protein>
<evidence type="ECO:0000313" key="1">
    <source>
        <dbReference type="EMBL" id="ATZ81573.1"/>
    </source>
</evidence>
<evidence type="ECO:0000313" key="2">
    <source>
        <dbReference type="Proteomes" id="UP000290195"/>
    </source>
</evidence>
<name>A0A2H4UXC9_9VIRU</name>
<organism evidence="1">
    <name type="scientific">Drosophila innubila nudivirus</name>
    <dbReference type="NCBI Taxonomy" id="2057187"/>
    <lineage>
        <taxon>Viruses</taxon>
        <taxon>Viruses incertae sedis</taxon>
        <taxon>Naldaviricetes</taxon>
        <taxon>Lefavirales</taxon>
        <taxon>Nudiviridae</taxon>
        <taxon>Alphanudivirus</taxon>
        <taxon>Alphanudivirus droinnubilae</taxon>
    </lineage>
</organism>
<proteinExistence type="predicted"/>
<sequence length="683" mass="77952">MDIVLLILAIILIFILISVYVLSSVKKTTDLKKLMDEIAKLQPLAESYTLGRNNNATTTGSNSSTFKNVYLDQNNEPVLRIEKNPTNYQAKPIILQPHGDIIHHDDGNGYKISGLDTIQFTCPDNYGGENCILNPLCTRDDSGTYKPLSFTQFNGLGLYLNEYAYEGIARDRAIEENHPKIRVHCLDNLGNYKLETCPDNTKLNFQTMQCDPYDICEDHINGYKHNMSIDNTSNTLNANEFYMCENNRSVLQTCANDTKYSDDVGGCITGTPCFNRGFDTIKLNDTSYLQCSHDRGIVVDCPLGVITDLNNDTEVFSCIIASCKPEIITEHVESLVYDSGEVTCVDDKAIVKLCDTTPIEKIYNYKWAEDFQIKINSWPKEIYKNGNCVPATDDIIHNPIIQINWSAAMPHQHPYNILTEKFVCDENTTKYRWDYLRKTLDPMPTNDNEIINSASPCQNGPIDANIIRYPSNRYPEDTPAYIIITEDLYLNTYEKLHLWPYYNADTKLYTSTSVDYNSTGIIIETSSSKIIPFGFILPDNKSPGDESLQLHLVGYQKFIPFVKKQYYFIATGLPARVHLSDPEKSQDTTINIQFEESVTTRRDITFAVDFTKIKTPIQILPNIKFTNTHIEYYNQIIKISYMIFQIKRQPLSLMRSTFILGEGEIIKEDFNNVEYPQLNFTSN</sequence>
<gene>
    <name evidence="1" type="ORF">DiNV_CH01M_ORF85</name>
</gene>
<dbReference type="EMBL" id="MF966379">
    <property type="protein sequence ID" value="ATZ81573.1"/>
    <property type="molecule type" value="Genomic_DNA"/>
</dbReference>
<dbReference type="OrthoDB" id="7439at10239"/>
<dbReference type="Proteomes" id="UP000290195">
    <property type="component" value="Segment"/>
</dbReference>
<reference evidence="1" key="1">
    <citation type="journal article" date="2018" name="Infect. Genet. Evol.">
        <title>The dynamic evolution of Drosophila innubila Nudivirus.</title>
        <authorList>
            <person name="Hill T."/>
            <person name="Unckless R.L."/>
        </authorList>
    </citation>
    <scope>NUCLEOTIDE SEQUENCE [LARGE SCALE GENOMIC DNA]</scope>
    <source>
        <strain evidence="1">DiNV_CH01M</strain>
    </source>
</reference>
<keyword evidence="2" id="KW-1185">Reference proteome</keyword>
<accession>A0A2H4UXC9</accession>